<dbReference type="EMBL" id="CAJVQB010014118">
    <property type="protein sequence ID" value="CAG8766487.1"/>
    <property type="molecule type" value="Genomic_DNA"/>
</dbReference>
<organism evidence="1 2">
    <name type="scientific">Gigaspora margarita</name>
    <dbReference type="NCBI Taxonomy" id="4874"/>
    <lineage>
        <taxon>Eukaryota</taxon>
        <taxon>Fungi</taxon>
        <taxon>Fungi incertae sedis</taxon>
        <taxon>Mucoromycota</taxon>
        <taxon>Glomeromycotina</taxon>
        <taxon>Glomeromycetes</taxon>
        <taxon>Diversisporales</taxon>
        <taxon>Gigasporaceae</taxon>
        <taxon>Gigaspora</taxon>
    </lineage>
</organism>
<evidence type="ECO:0000313" key="2">
    <source>
        <dbReference type="Proteomes" id="UP000789901"/>
    </source>
</evidence>
<dbReference type="Proteomes" id="UP000789901">
    <property type="component" value="Unassembled WGS sequence"/>
</dbReference>
<proteinExistence type="predicted"/>
<reference evidence="1 2" key="1">
    <citation type="submission" date="2021-06" db="EMBL/GenBank/DDBJ databases">
        <authorList>
            <person name="Kallberg Y."/>
            <person name="Tangrot J."/>
            <person name="Rosling A."/>
        </authorList>
    </citation>
    <scope>NUCLEOTIDE SEQUENCE [LARGE SCALE GENOMIC DNA]</scope>
    <source>
        <strain evidence="1 2">120-4 pot B 10/14</strain>
    </source>
</reference>
<name>A0ABN7VGS1_GIGMA</name>
<evidence type="ECO:0000313" key="1">
    <source>
        <dbReference type="EMBL" id="CAG8766487.1"/>
    </source>
</evidence>
<gene>
    <name evidence="1" type="ORF">GMARGA_LOCUS18062</name>
</gene>
<comment type="caution">
    <text evidence="1">The sequence shown here is derived from an EMBL/GenBank/DDBJ whole genome shotgun (WGS) entry which is preliminary data.</text>
</comment>
<protein>
    <submittedName>
        <fullName evidence="1">43775_t:CDS:1</fullName>
    </submittedName>
</protein>
<keyword evidence="2" id="KW-1185">Reference proteome</keyword>
<accession>A0ABN7VGS1</accession>
<sequence>MNLASGKINRINRLITWLRAQIPGGGRNPPTDDIDAKPPLSSNNVVLEQQRLVWIKIFANLGIKYPDPNDKNIKSSVLFSAMLKVSAEIMYIVSSSSEEKEVDESEANAILKMFEYGLSVNKEFDFGPLIIQIQDPQSKDEGNLINKTVFFSITKRIIYTRLFQGINTKQKNLVLNDIAIQFKLTLYHNEQCETRVPLPVSENFAQNGGLLQITPVLNPMVLKFFIIEICDKHTAILDALAIGNIILDRNIQDIQFCEYIEPVVEAKLKIECKGCELQNHEKPDFETPQTINNLFSMIDKCCKA</sequence>